<keyword evidence="2" id="KW-1133">Transmembrane helix</keyword>
<reference evidence="4" key="1">
    <citation type="submission" date="2018-05" db="EMBL/GenBank/DDBJ databases">
        <authorList>
            <person name="Lanie J.A."/>
            <person name="Ng W.-L."/>
            <person name="Kazmierczak K.M."/>
            <person name="Andrzejewski T.M."/>
            <person name="Davidsen T.M."/>
            <person name="Wayne K.J."/>
            <person name="Tettelin H."/>
            <person name="Glass J.I."/>
            <person name="Rusch D."/>
            <person name="Podicherti R."/>
            <person name="Tsui H.-C.T."/>
            <person name="Winkler M.E."/>
        </authorList>
    </citation>
    <scope>NUCLEOTIDE SEQUENCE</scope>
</reference>
<accession>A0A382A2E6</accession>
<evidence type="ECO:0000256" key="2">
    <source>
        <dbReference type="SAM" id="Phobius"/>
    </source>
</evidence>
<protein>
    <recommendedName>
        <fullName evidence="3">DUF7343 domain-containing protein</fullName>
    </recommendedName>
</protein>
<evidence type="ECO:0000259" key="3">
    <source>
        <dbReference type="Pfam" id="PF24034"/>
    </source>
</evidence>
<feature type="domain" description="DUF7343" evidence="3">
    <location>
        <begin position="96"/>
        <end position="149"/>
    </location>
</feature>
<dbReference type="InterPro" id="IPR036390">
    <property type="entry name" value="WH_DNA-bd_sf"/>
</dbReference>
<evidence type="ECO:0000313" key="4">
    <source>
        <dbReference type="EMBL" id="SVA95716.1"/>
    </source>
</evidence>
<gene>
    <name evidence="4" type="ORF">METZ01_LOCUS148570</name>
</gene>
<dbReference type="Pfam" id="PF24034">
    <property type="entry name" value="DUF7343"/>
    <property type="match status" value="1"/>
</dbReference>
<dbReference type="InterPro" id="IPR055767">
    <property type="entry name" value="DUF7343"/>
</dbReference>
<proteinExistence type="predicted"/>
<feature type="transmembrane region" description="Helical" evidence="2">
    <location>
        <begin position="21"/>
        <end position="38"/>
    </location>
</feature>
<keyword evidence="2" id="KW-0812">Transmembrane</keyword>
<name>A0A382A2E6_9ZZZZ</name>
<dbReference type="InterPro" id="IPR011991">
    <property type="entry name" value="ArsR-like_HTH"/>
</dbReference>
<keyword evidence="2" id="KW-0472">Membrane</keyword>
<dbReference type="EMBL" id="UINC01023643">
    <property type="protein sequence ID" value="SVA95716.1"/>
    <property type="molecule type" value="Genomic_DNA"/>
</dbReference>
<dbReference type="AlphaFoldDB" id="A0A382A2E6"/>
<dbReference type="CDD" id="cd00090">
    <property type="entry name" value="HTH_ARSR"/>
    <property type="match status" value="1"/>
</dbReference>
<sequence>MESGADDSSTAPVDRLAQMTLALAGFMLLLLIAVPFTVDSGPTGYIAPYLIYSLFLTSVGIIIGVSLTWLNDPRRQTRSTDNIPEPKPSTKSSMLSDDQRRVVELLAASPGSMWQAELVRESGFTDSKASRLLSRMEHEGLIRRVRDGMGKRVELMEGSG</sequence>
<dbReference type="Gene3D" id="1.10.10.10">
    <property type="entry name" value="Winged helix-like DNA-binding domain superfamily/Winged helix DNA-binding domain"/>
    <property type="match status" value="1"/>
</dbReference>
<evidence type="ECO:0000256" key="1">
    <source>
        <dbReference type="SAM" id="MobiDB-lite"/>
    </source>
</evidence>
<dbReference type="InterPro" id="IPR036388">
    <property type="entry name" value="WH-like_DNA-bd_sf"/>
</dbReference>
<feature type="transmembrane region" description="Helical" evidence="2">
    <location>
        <begin position="50"/>
        <end position="70"/>
    </location>
</feature>
<organism evidence="4">
    <name type="scientific">marine metagenome</name>
    <dbReference type="NCBI Taxonomy" id="408172"/>
    <lineage>
        <taxon>unclassified sequences</taxon>
        <taxon>metagenomes</taxon>
        <taxon>ecological metagenomes</taxon>
    </lineage>
</organism>
<dbReference type="SUPFAM" id="SSF46785">
    <property type="entry name" value="Winged helix' DNA-binding domain"/>
    <property type="match status" value="1"/>
</dbReference>
<feature type="region of interest" description="Disordered" evidence="1">
    <location>
        <begin position="74"/>
        <end position="98"/>
    </location>
</feature>